<keyword evidence="3" id="KW-1185">Reference proteome</keyword>
<protein>
    <recommendedName>
        <fullName evidence="1">HNH nuclease domain-containing protein</fullName>
    </recommendedName>
</protein>
<dbReference type="SUPFAM" id="SSF54060">
    <property type="entry name" value="His-Me finger endonucleases"/>
    <property type="match status" value="1"/>
</dbReference>
<dbReference type="SMART" id="SM00507">
    <property type="entry name" value="HNHc"/>
    <property type="match status" value="1"/>
</dbReference>
<dbReference type="EMBL" id="AP026073">
    <property type="protein sequence ID" value="BDM66982.1"/>
    <property type="molecule type" value="Genomic_DNA"/>
</dbReference>
<evidence type="ECO:0000313" key="2">
    <source>
        <dbReference type="EMBL" id="BDM66982.1"/>
    </source>
</evidence>
<dbReference type="CDD" id="cd00085">
    <property type="entry name" value="HNHc"/>
    <property type="match status" value="1"/>
</dbReference>
<dbReference type="InterPro" id="IPR003615">
    <property type="entry name" value="HNH_nuc"/>
</dbReference>
<proteinExistence type="predicted"/>
<dbReference type="InterPro" id="IPR044925">
    <property type="entry name" value="His-Me_finger_sf"/>
</dbReference>
<evidence type="ECO:0000259" key="1">
    <source>
        <dbReference type="SMART" id="SM00507"/>
    </source>
</evidence>
<reference evidence="2" key="1">
    <citation type="submission" date="2022-06" db="EMBL/GenBank/DDBJ databases">
        <title>Complete genome sequence of Streptomyces nigrescens HEK616.</title>
        <authorList>
            <person name="Asamizu S."/>
            <person name="Onaka H."/>
        </authorList>
    </citation>
    <scope>NUCLEOTIDE SEQUENCE</scope>
    <source>
        <strain evidence="2">HEK616</strain>
    </source>
</reference>
<gene>
    <name evidence="2" type="ORF">HEK616_04690</name>
</gene>
<dbReference type="Pfam" id="PF13392">
    <property type="entry name" value="HNH_3"/>
    <property type="match status" value="1"/>
</dbReference>
<dbReference type="RefSeq" id="WP_261951218.1">
    <property type="nucleotide sequence ID" value="NZ_AP026073.1"/>
</dbReference>
<feature type="domain" description="HNH nuclease" evidence="1">
    <location>
        <begin position="221"/>
        <end position="265"/>
    </location>
</feature>
<evidence type="ECO:0000313" key="3">
    <source>
        <dbReference type="Proteomes" id="UP001059597"/>
    </source>
</evidence>
<name>A0ABN6QLB0_STRNI</name>
<sequence length="288" mass="32238">MSRRTSYPHDLLARTAASSVSLVDLLRKLGSPLGSASLRYVRKRLDHYGISTAHFVDEPLPRRPRRVYTAALLSEAAAHSHSIRDMLEYLGVPPYDSAYTHLHRKLDQFGIDTSHFRRRKRGAPPLPRNALASAVASSRSIAGVLRQLGLPVGSSSRRAVRRDIDAYGLSTAHFTGQAHGRGVPSPHRRRADDILRQRPSGSRRERTVLLRRALDEKRVPRRCAACGLGDCWQGKRLVLEIDHVNGDRLDNRLENLRYLCPSCHSQTRTFSRRSCGPAIPGRPGDRAQ</sequence>
<dbReference type="Proteomes" id="UP001059597">
    <property type="component" value="Chromosome"/>
</dbReference>
<accession>A0ABN6QLB0</accession>
<organism evidence="2 3">
    <name type="scientific">Streptomyces nigrescens</name>
    <dbReference type="NCBI Taxonomy" id="1920"/>
    <lineage>
        <taxon>Bacteria</taxon>
        <taxon>Bacillati</taxon>
        <taxon>Actinomycetota</taxon>
        <taxon>Actinomycetes</taxon>
        <taxon>Kitasatosporales</taxon>
        <taxon>Streptomycetaceae</taxon>
        <taxon>Streptomyces</taxon>
    </lineage>
</organism>